<dbReference type="Proteomes" id="UP000326994">
    <property type="component" value="Unassembled WGS sequence"/>
</dbReference>
<comment type="caution">
    <text evidence="1">The sequence shown here is derived from an EMBL/GenBank/DDBJ whole genome shotgun (WGS) entry which is preliminary data.</text>
</comment>
<evidence type="ECO:0000313" key="1">
    <source>
        <dbReference type="EMBL" id="GEQ85546.1"/>
    </source>
</evidence>
<dbReference type="EMBL" id="BKCF01000001">
    <property type="protein sequence ID" value="GEQ85546.1"/>
    <property type="molecule type" value="Genomic_DNA"/>
</dbReference>
<evidence type="ECO:0000313" key="2">
    <source>
        <dbReference type="Proteomes" id="UP000326994"/>
    </source>
</evidence>
<keyword evidence="2" id="KW-1185">Reference proteome</keyword>
<gene>
    <name evidence="1" type="ORF">ULMS_10540</name>
</gene>
<accession>A0A5J4FZE3</accession>
<organism evidence="1 2">
    <name type="scientific">Patiriisocius marinistellae</name>
    <dbReference type="NCBI Taxonomy" id="2494560"/>
    <lineage>
        <taxon>Bacteria</taxon>
        <taxon>Pseudomonadati</taxon>
        <taxon>Bacteroidota</taxon>
        <taxon>Flavobacteriia</taxon>
        <taxon>Flavobacteriales</taxon>
        <taxon>Flavobacteriaceae</taxon>
        <taxon>Patiriisocius</taxon>
    </lineage>
</organism>
<reference evidence="1 2" key="1">
    <citation type="submission" date="2019-08" db="EMBL/GenBank/DDBJ databases">
        <title>Ulvibacter marinistellae sp. nov., isolated from a starfish, Patiria pectinifera.</title>
        <authorList>
            <person name="Kawano K."/>
            <person name="Ushijima N."/>
            <person name="Kihara M."/>
            <person name="Itoh H."/>
        </authorList>
    </citation>
    <scope>NUCLEOTIDE SEQUENCE [LARGE SCALE GENOMIC DNA]</scope>
    <source>
        <strain evidence="1 2">KK4</strain>
    </source>
</reference>
<proteinExistence type="predicted"/>
<dbReference type="AlphaFoldDB" id="A0A5J4FZE3"/>
<protein>
    <submittedName>
        <fullName evidence="1">Uncharacterized protein</fullName>
    </submittedName>
</protein>
<name>A0A5J4FZE3_9FLAO</name>
<sequence>MSSCNDEKKKDVETPQTVEKATSIKNANSGLLKQTASYEKLFNREGKGCDFVSIEIIAKALQLDKSLITQGNNNCNFYLNEADGKRTRFSFLVAPMGKNAISKEIKTAIENEENFGKDSLLSQYRISETGDTYLSMHQNRMVRIYNEMAENAIIIFYFIEAVPNDSDIEIKKSLKKEALERSYSIANYLLNTNKTL</sequence>